<dbReference type="InterPro" id="IPR045057">
    <property type="entry name" value="Gcn5-rel_NAT"/>
</dbReference>
<evidence type="ECO:0000313" key="4">
    <source>
        <dbReference type="Proteomes" id="UP000298049"/>
    </source>
</evidence>
<dbReference type="Proteomes" id="UP000298049">
    <property type="component" value="Chromosome"/>
</dbReference>
<dbReference type="Gene3D" id="3.40.630.30">
    <property type="match status" value="1"/>
</dbReference>
<accession>A0A4P7XJK7</accession>
<dbReference type="Pfam" id="PF14542">
    <property type="entry name" value="Acetyltransf_CG"/>
    <property type="match status" value="1"/>
</dbReference>
<dbReference type="InterPro" id="IPR000182">
    <property type="entry name" value="GNAT_dom"/>
</dbReference>
<dbReference type="PROSITE" id="PS51186">
    <property type="entry name" value="GNAT"/>
    <property type="match status" value="1"/>
</dbReference>
<reference evidence="3 4" key="1">
    <citation type="submission" date="2018-07" db="EMBL/GenBank/DDBJ databases">
        <title>Marsedoiliclastica nanhaica gen. nov. sp. nov., a novel marine hydrocarbonoclastic bacterium isolated from an in-situ enriched hydrocarbon-degrading consortium in deep-sea sediment.</title>
        <authorList>
            <person name="Dong C."/>
            <person name="Ma T."/>
            <person name="Liu R."/>
            <person name="Shao Z."/>
        </authorList>
    </citation>
    <scope>NUCLEOTIDE SEQUENCE [LARGE SCALE GENOMIC DNA]</scope>
    <source>
        <strain evidence="4">soil36-7</strain>
    </source>
</reference>
<dbReference type="PANTHER" id="PTHR31435:SF10">
    <property type="entry name" value="BSR4717 PROTEIN"/>
    <property type="match status" value="1"/>
</dbReference>
<organism evidence="3 4">
    <name type="scientific">Hydrocarboniclastica marina</name>
    <dbReference type="NCBI Taxonomy" id="2259620"/>
    <lineage>
        <taxon>Bacteria</taxon>
        <taxon>Pseudomonadati</taxon>
        <taxon>Pseudomonadota</taxon>
        <taxon>Gammaproteobacteria</taxon>
        <taxon>Alteromonadales</taxon>
        <taxon>Alteromonadaceae</taxon>
        <taxon>Hydrocarboniclastica</taxon>
    </lineage>
</organism>
<dbReference type="InterPro" id="IPR031165">
    <property type="entry name" value="GNAT_YJDJ"/>
</dbReference>
<dbReference type="CDD" id="cd04301">
    <property type="entry name" value="NAT_SF"/>
    <property type="match status" value="1"/>
</dbReference>
<feature type="domain" description="N-acetyltransferase" evidence="1">
    <location>
        <begin position="1"/>
        <end position="99"/>
    </location>
</feature>
<dbReference type="PANTHER" id="PTHR31435">
    <property type="entry name" value="PROTEIN NATD1"/>
    <property type="match status" value="1"/>
</dbReference>
<feature type="domain" description="N-acetyltransferase" evidence="2">
    <location>
        <begin position="9"/>
        <end position="95"/>
    </location>
</feature>
<dbReference type="EMBL" id="CP031093">
    <property type="protein sequence ID" value="QCF26047.1"/>
    <property type="molecule type" value="Genomic_DNA"/>
</dbReference>
<dbReference type="GO" id="GO:0016747">
    <property type="term" value="F:acyltransferase activity, transferring groups other than amino-acyl groups"/>
    <property type="evidence" value="ECO:0007669"/>
    <property type="project" value="InterPro"/>
</dbReference>
<dbReference type="OrthoDB" id="510731at2"/>
<evidence type="ECO:0000259" key="2">
    <source>
        <dbReference type="PROSITE" id="PS51729"/>
    </source>
</evidence>
<sequence length="99" mass="11294">MSNANARVRRDDAQQRYVLEVNGEELGSADFKDEGNQRVFTHTAVDPSLKGQGLGSKLVQEALEDTRGRNRRIVPVCEFVAKYLERHTEYESSVDWPQQ</sequence>
<evidence type="ECO:0000259" key="1">
    <source>
        <dbReference type="PROSITE" id="PS51186"/>
    </source>
</evidence>
<keyword evidence="3" id="KW-0808">Transferase</keyword>
<dbReference type="KEGG" id="hmi:soil367_08975"/>
<dbReference type="SUPFAM" id="SSF55729">
    <property type="entry name" value="Acyl-CoA N-acyltransferases (Nat)"/>
    <property type="match status" value="1"/>
</dbReference>
<dbReference type="InterPro" id="IPR016181">
    <property type="entry name" value="Acyl_CoA_acyltransferase"/>
</dbReference>
<dbReference type="AlphaFoldDB" id="A0A4P7XJK7"/>
<dbReference type="RefSeq" id="WP_136548769.1">
    <property type="nucleotide sequence ID" value="NZ_CP031093.1"/>
</dbReference>
<proteinExistence type="predicted"/>
<protein>
    <submittedName>
        <fullName evidence="3">N-acetyltransferase</fullName>
    </submittedName>
</protein>
<name>A0A4P7XJK7_9ALTE</name>
<evidence type="ECO:0000313" key="3">
    <source>
        <dbReference type="EMBL" id="QCF26047.1"/>
    </source>
</evidence>
<dbReference type="PROSITE" id="PS51729">
    <property type="entry name" value="GNAT_YJDJ"/>
    <property type="match status" value="1"/>
</dbReference>
<gene>
    <name evidence="3" type="ORF">soil367_08975</name>
</gene>
<keyword evidence="4" id="KW-1185">Reference proteome</keyword>